<dbReference type="KEGG" id="mtw:CQW49_03280"/>
<gene>
    <name evidence="2" type="ORF">CQW49_03280</name>
</gene>
<feature type="region of interest" description="Disordered" evidence="1">
    <location>
        <begin position="1"/>
        <end position="54"/>
    </location>
</feature>
<evidence type="ECO:0000256" key="1">
    <source>
        <dbReference type="SAM" id="MobiDB-lite"/>
    </source>
</evidence>
<feature type="region of interest" description="Disordered" evidence="1">
    <location>
        <begin position="102"/>
        <end position="149"/>
    </location>
</feature>
<protein>
    <submittedName>
        <fullName evidence="2">Uncharacterized protein</fullName>
    </submittedName>
</protein>
<dbReference type="EMBL" id="CP023737">
    <property type="protein sequence ID" value="ATQ67014.1"/>
    <property type="molecule type" value="Genomic_DNA"/>
</dbReference>
<reference evidence="3" key="1">
    <citation type="submission" date="2017-10" db="EMBL/GenBank/DDBJ databases">
        <title>Completed PacBio SMRT sequence of Methylosinus trichosporium OB3b reveals presence of a third large plasmid.</title>
        <authorList>
            <person name="Charles T.C."/>
            <person name="Lynch M.D.J."/>
            <person name="Heil J.R."/>
            <person name="Cheng J."/>
        </authorList>
    </citation>
    <scope>NUCLEOTIDE SEQUENCE [LARGE SCALE GENOMIC DNA]</scope>
    <source>
        <strain evidence="3">OB3b</strain>
    </source>
</reference>
<accession>A0A2D2CWF3</accession>
<proteinExistence type="predicted"/>
<dbReference type="RefSeq" id="WP_003610961.1">
    <property type="nucleotide sequence ID" value="NZ_ADVE02000001.1"/>
</dbReference>
<dbReference type="Proteomes" id="UP000230709">
    <property type="component" value="Chromosome"/>
</dbReference>
<dbReference type="AlphaFoldDB" id="A0A2D2CWF3"/>
<evidence type="ECO:0000313" key="2">
    <source>
        <dbReference type="EMBL" id="ATQ67014.1"/>
    </source>
</evidence>
<dbReference type="STRING" id="595536.GCA_000178815_04504"/>
<organism evidence="2 3">
    <name type="scientific">Methylosinus trichosporium (strain ATCC 35070 / NCIMB 11131 / UNIQEM 75 / OB3b)</name>
    <dbReference type="NCBI Taxonomy" id="595536"/>
    <lineage>
        <taxon>Bacteria</taxon>
        <taxon>Pseudomonadati</taxon>
        <taxon>Pseudomonadota</taxon>
        <taxon>Alphaproteobacteria</taxon>
        <taxon>Hyphomicrobiales</taxon>
        <taxon>Methylocystaceae</taxon>
        <taxon>Methylosinus</taxon>
    </lineage>
</organism>
<evidence type="ECO:0000313" key="3">
    <source>
        <dbReference type="Proteomes" id="UP000230709"/>
    </source>
</evidence>
<name>A0A2D2CWF3_METT3</name>
<sequence>MRRPIRPFVTEYKTRSAKPASRGAAEDAAPEPTPRFLEAPPPPPPRLRESEDSYEAAMRAADLVFGKKVVVPPLAPQPEIAPDPEPILAEAVALFVAQPAPVEAPAPRPTGRILPSLIEVEVAPPHEPEPPPRKRGRPRKTPAPAPAAEQEAEIAIAVAITPAPRKPRRPASAPAPRPTFAAIEELDLEAELDDEIVIDLDEDEEPTAETPRRVSRIQARWVRRTELMAGERWKRRLPTSSRLR</sequence>
<keyword evidence="3" id="KW-1185">Reference proteome</keyword>